<gene>
    <name evidence="2" type="ORF">Scinn_76800</name>
</gene>
<feature type="transmembrane region" description="Helical" evidence="1">
    <location>
        <begin position="48"/>
        <end position="68"/>
    </location>
</feature>
<reference evidence="3" key="1">
    <citation type="submission" date="2020-09" db="EMBL/GenBank/DDBJ databases">
        <title>Whole genome shotgun sequence of Streptomyces cinnamonensis NBRC 15873.</title>
        <authorList>
            <person name="Komaki H."/>
            <person name="Tamura T."/>
        </authorList>
    </citation>
    <scope>NUCLEOTIDE SEQUENCE [LARGE SCALE GENOMIC DNA]</scope>
    <source>
        <strain evidence="3">NBRC 15873</strain>
    </source>
</reference>
<evidence type="ECO:0000313" key="3">
    <source>
        <dbReference type="Proteomes" id="UP000660554"/>
    </source>
</evidence>
<dbReference type="EMBL" id="BNDV01000018">
    <property type="protein sequence ID" value="GHI18217.1"/>
    <property type="molecule type" value="Genomic_DNA"/>
</dbReference>
<keyword evidence="1" id="KW-0472">Membrane</keyword>
<accession>A0ABQ3NZM8</accession>
<keyword evidence="1" id="KW-1133">Transmembrane helix</keyword>
<dbReference type="Proteomes" id="UP000660554">
    <property type="component" value="Unassembled WGS sequence"/>
</dbReference>
<sequence length="126" mass="12914">MSKRYCRGHWSELPFPAVSPGVGPADAHIDQRVVVPQILRGVMRIRSAVTASVLAAGILLGGAGAALANDGVDIDYFSGGRAGFSSNCSSLAAVPATKPGFTGPVYTSNCVTDGELEWAKGDHLGA</sequence>
<comment type="caution">
    <text evidence="2">The sequence shown here is derived from an EMBL/GenBank/DDBJ whole genome shotgun (WGS) entry which is preliminary data.</text>
</comment>
<keyword evidence="1" id="KW-0812">Transmembrane</keyword>
<keyword evidence="3" id="KW-1185">Reference proteome</keyword>
<organism evidence="2 3">
    <name type="scientific">Streptomyces virginiae</name>
    <name type="common">Streptomyces cinnamonensis</name>
    <dbReference type="NCBI Taxonomy" id="1961"/>
    <lineage>
        <taxon>Bacteria</taxon>
        <taxon>Bacillati</taxon>
        <taxon>Actinomycetota</taxon>
        <taxon>Actinomycetes</taxon>
        <taxon>Kitasatosporales</taxon>
        <taxon>Streptomycetaceae</taxon>
        <taxon>Streptomyces</taxon>
    </lineage>
</organism>
<protein>
    <submittedName>
        <fullName evidence="2">Uncharacterized protein</fullName>
    </submittedName>
</protein>
<proteinExistence type="predicted"/>
<evidence type="ECO:0000313" key="2">
    <source>
        <dbReference type="EMBL" id="GHI18217.1"/>
    </source>
</evidence>
<evidence type="ECO:0000256" key="1">
    <source>
        <dbReference type="SAM" id="Phobius"/>
    </source>
</evidence>
<name>A0ABQ3NZM8_STRVG</name>